<sequence length="175" mass="18954">MAHVDHAFSISNEDTMTDSDSSYSQHNRPPVKEIGLAIALLIFGIVGVVSASSCPSIAGYAVNTGVLSYVDCLLRIQGYKGFSFSNIPPVYGFSIVESLRCSSVRSLGRQDLSNSFLGDRRARELLGTNVPSNLLVLPVPFEAPNLQIVSISTITSSIDMNDTYTIERFTLDNSN</sequence>
<accession>A0A118K0Y9</accession>
<gene>
    <name evidence="1" type="ORF">Ccrd_020289</name>
</gene>
<organism evidence="1 2">
    <name type="scientific">Cynara cardunculus var. scolymus</name>
    <name type="common">Globe artichoke</name>
    <name type="synonym">Cynara scolymus</name>
    <dbReference type="NCBI Taxonomy" id="59895"/>
    <lineage>
        <taxon>Eukaryota</taxon>
        <taxon>Viridiplantae</taxon>
        <taxon>Streptophyta</taxon>
        <taxon>Embryophyta</taxon>
        <taxon>Tracheophyta</taxon>
        <taxon>Spermatophyta</taxon>
        <taxon>Magnoliopsida</taxon>
        <taxon>eudicotyledons</taxon>
        <taxon>Gunneridae</taxon>
        <taxon>Pentapetalae</taxon>
        <taxon>asterids</taxon>
        <taxon>campanulids</taxon>
        <taxon>Asterales</taxon>
        <taxon>Asteraceae</taxon>
        <taxon>Carduoideae</taxon>
        <taxon>Cardueae</taxon>
        <taxon>Carduinae</taxon>
        <taxon>Cynara</taxon>
    </lineage>
</organism>
<evidence type="ECO:0000313" key="1">
    <source>
        <dbReference type="EMBL" id="KVI01441.1"/>
    </source>
</evidence>
<proteinExistence type="predicted"/>
<keyword evidence="2" id="KW-1185">Reference proteome</keyword>
<dbReference type="AlphaFoldDB" id="A0A118K0Y9"/>
<dbReference type="Gramene" id="KVI01441">
    <property type="protein sequence ID" value="KVI01441"/>
    <property type="gene ID" value="Ccrd_020289"/>
</dbReference>
<dbReference type="EMBL" id="LEKV01003096">
    <property type="protein sequence ID" value="KVI01441.1"/>
    <property type="molecule type" value="Genomic_DNA"/>
</dbReference>
<protein>
    <submittedName>
        <fullName evidence="1">Uncharacterized protein</fullName>
    </submittedName>
</protein>
<name>A0A118K0Y9_CYNCS</name>
<dbReference type="STRING" id="59895.A0A118K0Y9"/>
<comment type="caution">
    <text evidence="1">The sequence shown here is derived from an EMBL/GenBank/DDBJ whole genome shotgun (WGS) entry which is preliminary data.</text>
</comment>
<evidence type="ECO:0000313" key="2">
    <source>
        <dbReference type="Proteomes" id="UP000243975"/>
    </source>
</evidence>
<reference evidence="1 2" key="1">
    <citation type="journal article" date="2016" name="Sci. Rep.">
        <title>The genome sequence of the outbreeding globe artichoke constructed de novo incorporating a phase-aware low-pass sequencing strategy of F1 progeny.</title>
        <authorList>
            <person name="Scaglione D."/>
            <person name="Reyes-Chin-Wo S."/>
            <person name="Acquadro A."/>
            <person name="Froenicke L."/>
            <person name="Portis E."/>
            <person name="Beitel C."/>
            <person name="Tirone M."/>
            <person name="Mauro R."/>
            <person name="Lo Monaco A."/>
            <person name="Mauromicale G."/>
            <person name="Faccioli P."/>
            <person name="Cattivelli L."/>
            <person name="Rieseberg L."/>
            <person name="Michelmore R."/>
            <person name="Lanteri S."/>
        </authorList>
    </citation>
    <scope>NUCLEOTIDE SEQUENCE [LARGE SCALE GENOMIC DNA]</scope>
    <source>
        <strain evidence="1">2C</strain>
    </source>
</reference>
<dbReference type="Proteomes" id="UP000243975">
    <property type="component" value="Unassembled WGS sequence"/>
</dbReference>